<organism evidence="1 2">
    <name type="scientific">Sphagnum magellanicum</name>
    <dbReference type="NCBI Taxonomy" id="128215"/>
    <lineage>
        <taxon>Eukaryota</taxon>
        <taxon>Viridiplantae</taxon>
        <taxon>Streptophyta</taxon>
        <taxon>Embryophyta</taxon>
        <taxon>Bryophyta</taxon>
        <taxon>Sphagnophytina</taxon>
        <taxon>Sphagnopsida</taxon>
        <taxon>Sphagnales</taxon>
        <taxon>Sphagnaceae</taxon>
        <taxon>Sphagnum</taxon>
    </lineage>
</organism>
<dbReference type="Proteomes" id="UP000828922">
    <property type="component" value="Linkage Group LG07"/>
</dbReference>
<keyword evidence="2" id="KW-1185">Reference proteome</keyword>
<comment type="caution">
    <text evidence="1">The sequence shown here is derived from an EMBL/GenBank/DDBJ whole genome shotgun (WGS) entry which is preliminary data.</text>
</comment>
<proteinExistence type="predicted"/>
<sequence length="471" mass="52249">MSALPPMRAASWPYFDPDYESLSSRINPPRVVIDNDSHADATLVKVNSANKHGILLEVVQELTDLDLSISKAYIASDGGWFMDVFHVTDQQGNKIWEADVLENIHKALVTRKSKVSAELSRCAAGKFMGAGSIAEHTVIELTGTERPGLLSEIFAVLTEMNCRVHASEFWTHNRRVACMVYITDEDTSGPIHNVKKLVAIKEKLHLVMQGDNDETRVARTNVAEGATHTERRLHQLMLADKDYEDSEQLERSKPVAAKDKPTITVQTSRERGYSVINVRCIDRPKLLFDTVCTLTDMQYVVFHATATLEPASGPWAVQEFHIRQMDGQVLSPDAEEQVKKCLEAAIERRSSKGLRLELCTSDRVGLLSDVTRIFRENGLSVISADVSTHGDKAMDVFYVADESGNPVDKKTVETITRNYPILGVKETSSSTSKSSKSPSTEQVSSPLSNFLKSSERFFQGITSGWKTSTVA</sequence>
<gene>
    <name evidence="1" type="ORF">CY35_07G127900</name>
</gene>
<accession>A0ACB8HR54</accession>
<evidence type="ECO:0000313" key="2">
    <source>
        <dbReference type="Proteomes" id="UP000828922"/>
    </source>
</evidence>
<dbReference type="EMBL" id="CM038913">
    <property type="protein sequence ID" value="KAH9558240.1"/>
    <property type="molecule type" value="Genomic_DNA"/>
</dbReference>
<name>A0ACB8HR54_9BRYO</name>
<reference evidence="2" key="1">
    <citation type="journal article" date="2022" name="New Phytol.">
        <title>Phylogenomic structure and speciation in an emerging model: the Sphagnum magellanicum complex (Bryophyta).</title>
        <authorList>
            <person name="Shaw A.J."/>
            <person name="Piatkowski B."/>
            <person name="Duffy A.M."/>
            <person name="Aguero B."/>
            <person name="Imwattana K."/>
            <person name="Nieto-Lugilde M."/>
            <person name="Healey A."/>
            <person name="Weston D.J."/>
            <person name="Patel M.N."/>
            <person name="Schmutz J."/>
            <person name="Grimwood J."/>
            <person name="Yavitt J.B."/>
            <person name="Hassel K."/>
            <person name="Stenoien H.K."/>
            <person name="Flatberg K.I."/>
            <person name="Bickford C.P."/>
            <person name="Hicks K.A."/>
        </authorList>
    </citation>
    <scope>NUCLEOTIDE SEQUENCE [LARGE SCALE GENOMIC DNA]</scope>
</reference>
<protein>
    <submittedName>
        <fullName evidence="1">Uncharacterized protein</fullName>
    </submittedName>
</protein>
<evidence type="ECO:0000313" key="1">
    <source>
        <dbReference type="EMBL" id="KAH9558240.1"/>
    </source>
</evidence>